<accession>A0A9P8I586</accession>
<dbReference type="InterPro" id="IPR001544">
    <property type="entry name" value="Aminotrans_IV"/>
</dbReference>
<evidence type="ECO:0000313" key="10">
    <source>
        <dbReference type="EMBL" id="KAH0548226.1"/>
    </source>
</evidence>
<keyword evidence="9" id="KW-0028">Amino-acid biosynthesis</keyword>
<keyword evidence="3 9" id="KW-0032">Aminotransferase</keyword>
<dbReference type="AlphaFoldDB" id="A0A9P8I586"/>
<dbReference type="Pfam" id="PF01063">
    <property type="entry name" value="Aminotran_4"/>
    <property type="match status" value="1"/>
</dbReference>
<dbReference type="PIRSF" id="PIRSF006468">
    <property type="entry name" value="BCAT1"/>
    <property type="match status" value="1"/>
</dbReference>
<comment type="catalytic activity">
    <reaction evidence="9">
        <text>L-isoleucine + 2-oxoglutarate = (S)-3-methyl-2-oxopentanoate + L-glutamate</text>
        <dbReference type="Rhea" id="RHEA:24801"/>
        <dbReference type="ChEBI" id="CHEBI:16810"/>
        <dbReference type="ChEBI" id="CHEBI:29985"/>
        <dbReference type="ChEBI" id="CHEBI:35146"/>
        <dbReference type="ChEBI" id="CHEBI:58045"/>
        <dbReference type="EC" id="2.6.1.42"/>
    </reaction>
</comment>
<dbReference type="PANTHER" id="PTHR11825:SF69">
    <property type="entry name" value="BRANCHED-CHAIN-AMINO-ACID AMINOTRANSFERASE"/>
    <property type="match status" value="1"/>
</dbReference>
<dbReference type="InterPro" id="IPR018300">
    <property type="entry name" value="Aminotrans_IV_CS"/>
</dbReference>
<evidence type="ECO:0000256" key="2">
    <source>
        <dbReference type="ARBA" id="ARBA00009320"/>
    </source>
</evidence>
<name>A0A9P8I586_9PEZI</name>
<feature type="non-terminal residue" evidence="10">
    <location>
        <position position="397"/>
    </location>
</feature>
<evidence type="ECO:0000256" key="1">
    <source>
        <dbReference type="ARBA" id="ARBA00001933"/>
    </source>
</evidence>
<evidence type="ECO:0000256" key="9">
    <source>
        <dbReference type="RuleBase" id="RU004517"/>
    </source>
</evidence>
<evidence type="ECO:0000256" key="7">
    <source>
        <dbReference type="RuleBase" id="RU004106"/>
    </source>
</evidence>
<evidence type="ECO:0000256" key="4">
    <source>
        <dbReference type="ARBA" id="ARBA00022679"/>
    </source>
</evidence>
<dbReference type="PROSITE" id="PS00770">
    <property type="entry name" value="AA_TRANSFER_CLASS_4"/>
    <property type="match status" value="1"/>
</dbReference>
<dbReference type="EMBL" id="JAGHQM010002716">
    <property type="protein sequence ID" value="KAH0548226.1"/>
    <property type="molecule type" value="Genomic_DNA"/>
</dbReference>
<dbReference type="InterPro" id="IPR036038">
    <property type="entry name" value="Aminotransferase-like"/>
</dbReference>
<keyword evidence="5 8" id="KW-0663">Pyridoxal phosphate</keyword>
<dbReference type="GO" id="GO:0005739">
    <property type="term" value="C:mitochondrion"/>
    <property type="evidence" value="ECO:0007669"/>
    <property type="project" value="TreeGrafter"/>
</dbReference>
<dbReference type="Gene3D" id="3.20.10.10">
    <property type="entry name" value="D-amino Acid Aminotransferase, subunit A, domain 2"/>
    <property type="match status" value="1"/>
</dbReference>
<evidence type="ECO:0000256" key="8">
    <source>
        <dbReference type="RuleBase" id="RU004516"/>
    </source>
</evidence>
<comment type="caution">
    <text evidence="10">The sequence shown here is derived from an EMBL/GenBank/DDBJ whole genome shotgun (WGS) entry which is preliminary data.</text>
</comment>
<dbReference type="Gene3D" id="3.30.470.10">
    <property type="match status" value="1"/>
</dbReference>
<dbReference type="EC" id="2.6.1.42" evidence="9"/>
<protein>
    <recommendedName>
        <fullName evidence="9">Branched-chain-amino-acid aminotransferase</fullName>
        <ecNumber evidence="9">2.6.1.42</ecNumber>
    </recommendedName>
</protein>
<dbReference type="Proteomes" id="UP000750711">
    <property type="component" value="Unassembled WGS sequence"/>
</dbReference>
<evidence type="ECO:0000256" key="3">
    <source>
        <dbReference type="ARBA" id="ARBA00022576"/>
    </source>
</evidence>
<proteinExistence type="inferred from homology"/>
<organism evidence="10 11">
    <name type="scientific">Trichoglossum hirsutum</name>
    <dbReference type="NCBI Taxonomy" id="265104"/>
    <lineage>
        <taxon>Eukaryota</taxon>
        <taxon>Fungi</taxon>
        <taxon>Dikarya</taxon>
        <taxon>Ascomycota</taxon>
        <taxon>Pezizomycotina</taxon>
        <taxon>Geoglossomycetes</taxon>
        <taxon>Geoglossales</taxon>
        <taxon>Geoglossaceae</taxon>
        <taxon>Trichoglossum</taxon>
    </lineage>
</organism>
<dbReference type="InterPro" id="IPR005786">
    <property type="entry name" value="B_amino_transII"/>
</dbReference>
<sequence length="397" mass="42538">MSPSATARSLDDAAVVAAAVVSERLPLKAALANGRGHAAAIAASRPPPAELDASSLVFMPTTLVRSVPEPGSPEFCSQSACTDHMVTVSWTESHGWSCPEMKPYGPLSLLPTASVLHYATECFEGLKAYRGFDGKLRLFRPDRNCNRMLVSSARVALPGFPPRELEKLMKALLAVDGPKWLPRSRPGTFIYLRPAIIATHPALGVQKPREALLFIVACFLPCLDEPGAATAAVATTPQMLSPVTMKATRAGLKLLASSDDMIRAWPGGYGYAKIGANYGPSLVAQAIARERGCEQILWLFGEDCYVTEAGASNFFVVWRTREGAVELVTAPLEEKLILDGVTRGSVLDLARERLCGGGDGSDEKEAVEVVERMFTMFELAEAVEEGRIIEAFAAGTA</sequence>
<dbReference type="GO" id="GO:0004084">
    <property type="term" value="F:branched-chain-amino-acid transaminase activity"/>
    <property type="evidence" value="ECO:0007669"/>
    <property type="project" value="UniProtKB-EC"/>
</dbReference>
<reference evidence="10" key="1">
    <citation type="submission" date="2021-03" db="EMBL/GenBank/DDBJ databases">
        <title>Comparative genomics and phylogenomic investigation of the class Geoglossomycetes provide insights into ecological specialization and systematics.</title>
        <authorList>
            <person name="Melie T."/>
            <person name="Pirro S."/>
            <person name="Miller A.N."/>
            <person name="Quandt A."/>
        </authorList>
    </citation>
    <scope>NUCLEOTIDE SEQUENCE</scope>
    <source>
        <strain evidence="10">CAQ_001_2017</strain>
    </source>
</reference>
<keyword evidence="11" id="KW-1185">Reference proteome</keyword>
<comment type="catalytic activity">
    <reaction evidence="9">
        <text>L-leucine + 2-oxoglutarate = 4-methyl-2-oxopentanoate + L-glutamate</text>
        <dbReference type="Rhea" id="RHEA:18321"/>
        <dbReference type="ChEBI" id="CHEBI:16810"/>
        <dbReference type="ChEBI" id="CHEBI:17865"/>
        <dbReference type="ChEBI" id="CHEBI:29985"/>
        <dbReference type="ChEBI" id="CHEBI:57427"/>
        <dbReference type="EC" id="2.6.1.42"/>
    </reaction>
</comment>
<gene>
    <name evidence="10" type="ORF">GP486_008063</name>
</gene>
<dbReference type="FunFam" id="3.30.470.10:FF:000012">
    <property type="entry name" value="Branched-chain-amino-acid aminotransferase"/>
    <property type="match status" value="1"/>
</dbReference>
<evidence type="ECO:0000256" key="6">
    <source>
        <dbReference type="PIRSR" id="PIRSR006468-1"/>
    </source>
</evidence>
<evidence type="ECO:0000313" key="11">
    <source>
        <dbReference type="Proteomes" id="UP000750711"/>
    </source>
</evidence>
<dbReference type="PANTHER" id="PTHR11825">
    <property type="entry name" value="SUBGROUP IIII AMINOTRANSFERASE"/>
    <property type="match status" value="1"/>
</dbReference>
<comment type="similarity">
    <text evidence="2 7">Belongs to the class-IV pyridoxal-phosphate-dependent aminotransferase family.</text>
</comment>
<feature type="modified residue" description="N6-(pyridoxal phosphate)lysine" evidence="6">
    <location>
        <position position="273"/>
    </location>
</feature>
<dbReference type="SUPFAM" id="SSF56752">
    <property type="entry name" value="D-aminoacid aminotransferase-like PLP-dependent enzymes"/>
    <property type="match status" value="1"/>
</dbReference>
<dbReference type="GO" id="GO:0009099">
    <property type="term" value="P:L-valine biosynthetic process"/>
    <property type="evidence" value="ECO:0007669"/>
    <property type="project" value="TreeGrafter"/>
</dbReference>
<dbReference type="GO" id="GO:0009098">
    <property type="term" value="P:L-leucine biosynthetic process"/>
    <property type="evidence" value="ECO:0007669"/>
    <property type="project" value="TreeGrafter"/>
</dbReference>
<comment type="catalytic activity">
    <reaction evidence="9">
        <text>L-valine + 2-oxoglutarate = 3-methyl-2-oxobutanoate + L-glutamate</text>
        <dbReference type="Rhea" id="RHEA:24813"/>
        <dbReference type="ChEBI" id="CHEBI:11851"/>
        <dbReference type="ChEBI" id="CHEBI:16810"/>
        <dbReference type="ChEBI" id="CHEBI:29985"/>
        <dbReference type="ChEBI" id="CHEBI:57762"/>
        <dbReference type="EC" id="2.6.1.42"/>
    </reaction>
</comment>
<dbReference type="InterPro" id="IPR043131">
    <property type="entry name" value="BCAT-like_N"/>
</dbReference>
<evidence type="ECO:0000256" key="5">
    <source>
        <dbReference type="ARBA" id="ARBA00022898"/>
    </source>
</evidence>
<keyword evidence="9" id="KW-0100">Branched-chain amino acid biosynthesis</keyword>
<dbReference type="InterPro" id="IPR043132">
    <property type="entry name" value="BCAT-like_C"/>
</dbReference>
<comment type="cofactor">
    <cofactor evidence="1 8">
        <name>pyridoxal 5'-phosphate</name>
        <dbReference type="ChEBI" id="CHEBI:597326"/>
    </cofactor>
</comment>
<keyword evidence="4 9" id="KW-0808">Transferase</keyword>